<sequence length="153" mass="16118">MRTSFTILAAIGSLSSLASAVGNAVVVNSCSFPVYLWSVDSVVSQEYTLNPGDNYLEPLHSDPTTGGVAIKITTVENGLYNASPQTDYAYSLTNGEVWYDLSDVFGDPFSGNSLTVTPSDTSCSSIDWPSGTPPAGSQVNVCQENSDITLTLC</sequence>
<feature type="chain" id="PRO_5002121312" description="BYS1 domain protein" evidence="1">
    <location>
        <begin position="21"/>
        <end position="153"/>
    </location>
</feature>
<evidence type="ECO:0008006" key="4">
    <source>
        <dbReference type="Google" id="ProtNLM"/>
    </source>
</evidence>
<evidence type="ECO:0000313" key="2">
    <source>
        <dbReference type="EMBL" id="GAM42044.1"/>
    </source>
</evidence>
<accession>A0A0B8N5W3</accession>
<evidence type="ECO:0000313" key="3">
    <source>
        <dbReference type="Proteomes" id="UP000053095"/>
    </source>
</evidence>
<proteinExistence type="predicted"/>
<name>A0A0B8N5W3_TALPI</name>
<dbReference type="PANTHER" id="PTHR36195">
    <property type="entry name" value="DOMAIN PROTEIN, PUTATIVE (AFU_ORTHOLOGUE AFUA_5G01990)-RELATED-RELATED"/>
    <property type="match status" value="1"/>
</dbReference>
<keyword evidence="3" id="KW-1185">Reference proteome</keyword>
<keyword evidence="1" id="KW-0732">Signal</keyword>
<feature type="signal peptide" evidence="1">
    <location>
        <begin position="1"/>
        <end position="20"/>
    </location>
</feature>
<reference evidence="3" key="1">
    <citation type="journal article" date="2015" name="Genome Announc.">
        <title>Draft genome sequence of Talaromyces cellulolyticus strain Y-94, a source of lignocellulosic biomass-degrading enzymes.</title>
        <authorList>
            <person name="Fujii T."/>
            <person name="Koike H."/>
            <person name="Sawayama S."/>
            <person name="Yano S."/>
            <person name="Inoue H."/>
        </authorList>
    </citation>
    <scope>NUCLEOTIDE SEQUENCE [LARGE SCALE GENOMIC DNA]</scope>
    <source>
        <strain evidence="3">Y-94</strain>
    </source>
</reference>
<dbReference type="AlphaFoldDB" id="A0A0B8N5W3"/>
<dbReference type="EMBL" id="DF933839">
    <property type="protein sequence ID" value="GAM42044.1"/>
    <property type="molecule type" value="Genomic_DNA"/>
</dbReference>
<protein>
    <recommendedName>
        <fullName evidence="4">BYS1 domain protein</fullName>
    </recommendedName>
</protein>
<dbReference type="Pfam" id="PF04681">
    <property type="entry name" value="Bys1"/>
    <property type="match status" value="1"/>
</dbReference>
<gene>
    <name evidence="2" type="ORF">TCE0_043r15663</name>
</gene>
<dbReference type="Proteomes" id="UP000053095">
    <property type="component" value="Unassembled WGS sequence"/>
</dbReference>
<evidence type="ECO:0000256" key="1">
    <source>
        <dbReference type="SAM" id="SignalP"/>
    </source>
</evidence>
<dbReference type="InterPro" id="IPR006771">
    <property type="entry name" value="CetA-like"/>
</dbReference>
<dbReference type="PANTHER" id="PTHR36195:SF4">
    <property type="entry name" value="DOMAIN PROTEIN, PUTATIVE (AFU_ORTHOLOGUE AFUA_5G01990)-RELATED"/>
    <property type="match status" value="1"/>
</dbReference>
<organism evidence="2 3">
    <name type="scientific">Talaromyces pinophilus</name>
    <name type="common">Penicillium pinophilum</name>
    <dbReference type="NCBI Taxonomy" id="128442"/>
    <lineage>
        <taxon>Eukaryota</taxon>
        <taxon>Fungi</taxon>
        <taxon>Dikarya</taxon>
        <taxon>Ascomycota</taxon>
        <taxon>Pezizomycotina</taxon>
        <taxon>Eurotiomycetes</taxon>
        <taxon>Eurotiomycetidae</taxon>
        <taxon>Eurotiales</taxon>
        <taxon>Trichocomaceae</taxon>
        <taxon>Talaromyces</taxon>
        <taxon>Talaromyces sect. Talaromyces</taxon>
    </lineage>
</organism>